<dbReference type="InterPro" id="IPR025736">
    <property type="entry name" value="PucR_C-HTH_dom"/>
</dbReference>
<keyword evidence="3" id="KW-1185">Reference proteome</keyword>
<dbReference type="InterPro" id="IPR042070">
    <property type="entry name" value="PucR_C-HTH_sf"/>
</dbReference>
<feature type="domain" description="PucR C-terminal helix-turn-helix" evidence="1">
    <location>
        <begin position="236"/>
        <end position="290"/>
    </location>
</feature>
<organism evidence="2 3">
    <name type="scientific">Fundicoccus culcitae</name>
    <dbReference type="NCBI Taxonomy" id="2969821"/>
    <lineage>
        <taxon>Bacteria</taxon>
        <taxon>Bacillati</taxon>
        <taxon>Bacillota</taxon>
        <taxon>Bacilli</taxon>
        <taxon>Lactobacillales</taxon>
        <taxon>Aerococcaceae</taxon>
        <taxon>Fundicoccus</taxon>
    </lineage>
</organism>
<dbReference type="InterPro" id="IPR051448">
    <property type="entry name" value="CdaR-like_regulators"/>
</dbReference>
<dbReference type="PANTHER" id="PTHR33744">
    <property type="entry name" value="CARBOHYDRATE DIACID REGULATOR"/>
    <property type="match status" value="1"/>
</dbReference>
<gene>
    <name evidence="2" type="ORF">NRE15_09435</name>
</gene>
<name>A0ABY5P381_9LACT</name>
<evidence type="ECO:0000259" key="1">
    <source>
        <dbReference type="Pfam" id="PF13556"/>
    </source>
</evidence>
<dbReference type="PANTHER" id="PTHR33744:SF15">
    <property type="entry name" value="CARBOHYDRATE DIACID REGULATOR"/>
    <property type="match status" value="1"/>
</dbReference>
<dbReference type="Pfam" id="PF13556">
    <property type="entry name" value="HTH_30"/>
    <property type="match status" value="1"/>
</dbReference>
<evidence type="ECO:0000313" key="3">
    <source>
        <dbReference type="Proteomes" id="UP001315967"/>
    </source>
</evidence>
<dbReference type="SUPFAM" id="SSF46689">
    <property type="entry name" value="Homeodomain-like"/>
    <property type="match status" value="1"/>
</dbReference>
<evidence type="ECO:0000313" key="2">
    <source>
        <dbReference type="EMBL" id="UUX33124.1"/>
    </source>
</evidence>
<dbReference type="InterPro" id="IPR009057">
    <property type="entry name" value="Homeodomain-like_sf"/>
</dbReference>
<dbReference type="EMBL" id="CP102453">
    <property type="protein sequence ID" value="UUX33124.1"/>
    <property type="molecule type" value="Genomic_DNA"/>
</dbReference>
<dbReference type="RefSeq" id="WP_313792626.1">
    <property type="nucleotide sequence ID" value="NZ_CP102453.1"/>
</dbReference>
<reference evidence="2 3" key="1">
    <citation type="submission" date="2022-08" db="EMBL/GenBank/DDBJ databases">
        <title>Aerococcaceae sp. nov isolated from spoiled eye mask.</title>
        <authorList>
            <person name="Zhou G."/>
            <person name="Xie X.-B."/>
            <person name="Shi Q.-S."/>
            <person name="Wang Y.-S."/>
            <person name="Wen X."/>
            <person name="Peng H."/>
            <person name="Yang X.-J."/>
            <person name="Tao H.-B."/>
            <person name="Huang X.-M."/>
        </authorList>
    </citation>
    <scope>NUCLEOTIDE SEQUENCE [LARGE SCALE GENOMIC DNA]</scope>
    <source>
        <strain evidence="3">DM20194951</strain>
    </source>
</reference>
<sequence>MYQSLKKLYPDLLINPSTPINTSAYIHLVLDGDDLYIPADQVGEKEQALLAMLDERTAEVGQSYPQSLSPWSRFLLGQSTDMPSNAASVRWLHLDFQALPENFEYVLWLETLSEAIPAIIATIPYTERRLTIVLSMDEAEGKLVEDLYAVLQTLDSDFDLITKALVGQTYQVNSQLPELYQLEVDLFEQALKNDYIQPFSTLPITLLRMMGRSFYNEQPLLRRVQQTILTHPDYISTITKLFENQGNLSQTADQLFIHRNTLTYRMNKFYKETGYNLQHLPDLILCYLAI</sequence>
<dbReference type="Proteomes" id="UP001315967">
    <property type="component" value="Chromosome"/>
</dbReference>
<proteinExistence type="predicted"/>
<accession>A0ABY5P381</accession>
<dbReference type="Gene3D" id="1.10.10.2840">
    <property type="entry name" value="PucR C-terminal helix-turn-helix domain"/>
    <property type="match status" value="1"/>
</dbReference>
<protein>
    <submittedName>
        <fullName evidence="2">Helix-turn-helix domain-containing protein</fullName>
    </submittedName>
</protein>